<evidence type="ECO:0000313" key="3">
    <source>
        <dbReference type="Proteomes" id="UP000033423"/>
    </source>
</evidence>
<keyword evidence="3" id="KW-1185">Reference proteome</keyword>
<dbReference type="AlphaFoldDB" id="A0A0F3GLM2"/>
<keyword evidence="1" id="KW-0812">Transmembrane</keyword>
<dbReference type="Proteomes" id="UP000033423">
    <property type="component" value="Unassembled WGS sequence"/>
</dbReference>
<feature type="transmembrane region" description="Helical" evidence="1">
    <location>
        <begin position="6"/>
        <end position="27"/>
    </location>
</feature>
<sequence>MISNAWITVFLYGPRLCLAIIIATWICKIQDHQPGHGNRIRNKHDIFVIVQVYNGKIAL</sequence>
<keyword evidence="1" id="KW-0472">Membrane</keyword>
<accession>A0A0F3GLM2</accession>
<proteinExistence type="predicted"/>
<organism evidence="2 3">
    <name type="scientific">Candidatus Magnetobacterium bavaricum</name>
    <dbReference type="NCBI Taxonomy" id="29290"/>
    <lineage>
        <taxon>Bacteria</taxon>
        <taxon>Pseudomonadati</taxon>
        <taxon>Nitrospirota</taxon>
        <taxon>Thermodesulfovibrionia</taxon>
        <taxon>Thermodesulfovibrionales</taxon>
        <taxon>Candidatus Magnetobacteriaceae</taxon>
        <taxon>Candidatus Magnetobacterium</taxon>
    </lineage>
</organism>
<name>A0A0F3GLM2_9BACT</name>
<protein>
    <submittedName>
        <fullName evidence="2">Uncharacterized protein</fullName>
    </submittedName>
</protein>
<reference evidence="2 3" key="1">
    <citation type="submission" date="2015-02" db="EMBL/GenBank/DDBJ databases">
        <title>Single-cell genomics of uncultivated deep-branching MTB reveals a conserved set of magnetosome genes.</title>
        <authorList>
            <person name="Kolinko S."/>
            <person name="Richter M."/>
            <person name="Glockner F.O."/>
            <person name="Brachmann A."/>
            <person name="Schuler D."/>
        </authorList>
    </citation>
    <scope>NUCLEOTIDE SEQUENCE [LARGE SCALE GENOMIC DNA]</scope>
    <source>
        <strain evidence="2">TM-1</strain>
    </source>
</reference>
<keyword evidence="1" id="KW-1133">Transmembrane helix</keyword>
<evidence type="ECO:0000313" key="2">
    <source>
        <dbReference type="EMBL" id="KJU82859.1"/>
    </source>
</evidence>
<dbReference type="EMBL" id="LACI01002142">
    <property type="protein sequence ID" value="KJU82859.1"/>
    <property type="molecule type" value="Genomic_DNA"/>
</dbReference>
<comment type="caution">
    <text evidence="2">The sequence shown here is derived from an EMBL/GenBank/DDBJ whole genome shotgun (WGS) entry which is preliminary data.</text>
</comment>
<gene>
    <name evidence="2" type="ORF">MBAV_004948</name>
</gene>
<evidence type="ECO:0000256" key="1">
    <source>
        <dbReference type="SAM" id="Phobius"/>
    </source>
</evidence>